<evidence type="ECO:0000313" key="2">
    <source>
        <dbReference type="Proteomes" id="UP000504618"/>
    </source>
</evidence>
<sequence length="157" mass="17735">TFPIVYAIMEGRTTDNYIDVLGKVTDVVKIAPDIAIADFEKAERKALQTVFPNVQVHGCNFHYSQALVHNADKHKILKDDQKELGWGSTKLLIPLAFLPEQLVEEGFKIIDTIIFDDCKYLQSFFNYYWGTWLNGFKPAFGNVTLTPQGTGILHARG</sequence>
<dbReference type="Proteomes" id="UP000504618">
    <property type="component" value="Unplaced"/>
</dbReference>
<evidence type="ECO:0000313" key="3">
    <source>
        <dbReference type="RefSeq" id="XP_024891392.1"/>
    </source>
</evidence>
<dbReference type="Pfam" id="PF10551">
    <property type="entry name" value="MULE"/>
    <property type="match status" value="1"/>
</dbReference>
<dbReference type="InterPro" id="IPR018289">
    <property type="entry name" value="MULE_transposase_dom"/>
</dbReference>
<proteinExistence type="predicted"/>
<name>A0A6J1R9N9_9HYME</name>
<dbReference type="OrthoDB" id="7551987at2759"/>
<feature type="domain" description="MULE transposase" evidence="1">
    <location>
        <begin position="1"/>
        <end position="64"/>
    </location>
</feature>
<dbReference type="RefSeq" id="XP_024891392.1">
    <property type="nucleotide sequence ID" value="XM_025035624.1"/>
</dbReference>
<evidence type="ECO:0000259" key="1">
    <source>
        <dbReference type="Pfam" id="PF10551"/>
    </source>
</evidence>
<keyword evidence="2" id="KW-1185">Reference proteome</keyword>
<accession>A0A6J1R9N9</accession>
<dbReference type="GeneID" id="112467143"/>
<dbReference type="AlphaFoldDB" id="A0A6J1R9N9"/>
<reference evidence="3" key="1">
    <citation type="submission" date="2025-08" db="UniProtKB">
        <authorList>
            <consortium name="RefSeq"/>
        </authorList>
    </citation>
    <scope>IDENTIFICATION</scope>
    <source>
        <tissue evidence="3">Whole body</tissue>
    </source>
</reference>
<protein>
    <submittedName>
        <fullName evidence="3">Uncharacterized protein LOC112467143</fullName>
    </submittedName>
</protein>
<organism evidence="2 3">
    <name type="scientific">Temnothorax curvispinosus</name>
    <dbReference type="NCBI Taxonomy" id="300111"/>
    <lineage>
        <taxon>Eukaryota</taxon>
        <taxon>Metazoa</taxon>
        <taxon>Ecdysozoa</taxon>
        <taxon>Arthropoda</taxon>
        <taxon>Hexapoda</taxon>
        <taxon>Insecta</taxon>
        <taxon>Pterygota</taxon>
        <taxon>Neoptera</taxon>
        <taxon>Endopterygota</taxon>
        <taxon>Hymenoptera</taxon>
        <taxon>Apocrita</taxon>
        <taxon>Aculeata</taxon>
        <taxon>Formicoidea</taxon>
        <taxon>Formicidae</taxon>
        <taxon>Myrmicinae</taxon>
        <taxon>Temnothorax</taxon>
    </lineage>
</organism>
<feature type="non-terminal residue" evidence="3">
    <location>
        <position position="1"/>
    </location>
</feature>
<gene>
    <name evidence="3" type="primary">LOC112467143</name>
</gene>